<evidence type="ECO:0000256" key="3">
    <source>
        <dbReference type="ARBA" id="ARBA00022738"/>
    </source>
</evidence>
<sequence>MSDNQNPKPYDAVLGGQDIPKDAAVLGGIQGVKRKLNNSNPQIRIVAVEQALNYGKSGIDLIIKALKDESPLVQAKAYYLLIYFSEQKIKQNILEIEQALNHGERGLDLIIEALDSEFSQVQAKAYSLLVNRNEIKIKKALQEFQPIGLKLEIIEAVSVNSSGEIIQSQQHLIKSFGENLDKILQRQLYQKQLPQQYFLKEFGNYKTLEMVYIKGGTFMMGSPKAENNRESHERPQHLVTVKPFFLGKYPVTQAQWRAVALLPKVYRELNPKPCDFTGKNRPVYHVTWYEAVEFCSRLSKATGKKYGLPSETEWEYACRAGTTTPQRGSSVAPGGNPHDRADSPFHYGETITGELANYGAIRTYADEPKGEYREKTIPVGQFPPNAFGLYDMHGNVWEWCQDNWHDNYVGAPTDGSSWITKPWNVIFGSPFTRVVRSGSWFGLPHWCCCAQRFSHDNEFNLIPSFTDDRHHIKSELGFRIACDIF</sequence>
<evidence type="ECO:0000259" key="5">
    <source>
        <dbReference type="Pfam" id="PF03781"/>
    </source>
</evidence>
<dbReference type="InterPro" id="IPR011989">
    <property type="entry name" value="ARM-like"/>
</dbReference>
<dbReference type="EMBL" id="AP018227">
    <property type="protein sequence ID" value="BAY81314.1"/>
    <property type="molecule type" value="Genomic_DNA"/>
</dbReference>
<proteinExistence type="inferred from homology"/>
<dbReference type="GO" id="GO:0030089">
    <property type="term" value="C:phycobilisome"/>
    <property type="evidence" value="ECO:0007669"/>
    <property type="project" value="UniProtKB-KW"/>
</dbReference>
<dbReference type="Pfam" id="PF03781">
    <property type="entry name" value="FGE-sulfatase"/>
    <property type="match status" value="1"/>
</dbReference>
<dbReference type="SUPFAM" id="SSF48371">
    <property type="entry name" value="ARM repeat"/>
    <property type="match status" value="1"/>
</dbReference>
<dbReference type="PANTHER" id="PTHR23150">
    <property type="entry name" value="SULFATASE MODIFYING FACTOR 1, 2"/>
    <property type="match status" value="1"/>
</dbReference>
<comment type="similarity">
    <text evidence="1">Belongs to the CpcE/RpcE/PecE family.</text>
</comment>
<dbReference type="GO" id="GO:0016829">
    <property type="term" value="F:lyase activity"/>
    <property type="evidence" value="ECO:0007669"/>
    <property type="project" value="UniProtKB-KW"/>
</dbReference>
<dbReference type="InterPro" id="IPR051043">
    <property type="entry name" value="Sulfatase_Mod_Factor_Kinase"/>
</dbReference>
<dbReference type="Gene3D" id="1.25.10.10">
    <property type="entry name" value="Leucine-rich Repeat Variant"/>
    <property type="match status" value="1"/>
</dbReference>
<keyword evidence="2" id="KW-0042">Antenna complex</keyword>
<dbReference type="InterPro" id="IPR005532">
    <property type="entry name" value="SUMF_dom"/>
</dbReference>
<gene>
    <name evidence="6" type="ORF">NIES267_07900</name>
</gene>
<dbReference type="InterPro" id="IPR016024">
    <property type="entry name" value="ARM-type_fold"/>
</dbReference>
<evidence type="ECO:0000313" key="7">
    <source>
        <dbReference type="Proteomes" id="UP000218418"/>
    </source>
</evidence>
<dbReference type="SUPFAM" id="SSF56436">
    <property type="entry name" value="C-type lectin-like"/>
    <property type="match status" value="1"/>
</dbReference>
<name>A0A1Z4LJD8_9CYAN</name>
<evidence type="ECO:0000313" key="6">
    <source>
        <dbReference type="EMBL" id="BAY81314.1"/>
    </source>
</evidence>
<organism evidence="6 7">
    <name type="scientific">Calothrix parasitica NIES-267</name>
    <dbReference type="NCBI Taxonomy" id="1973488"/>
    <lineage>
        <taxon>Bacteria</taxon>
        <taxon>Bacillati</taxon>
        <taxon>Cyanobacteriota</taxon>
        <taxon>Cyanophyceae</taxon>
        <taxon>Nostocales</taxon>
        <taxon>Calotrichaceae</taxon>
        <taxon>Calothrix</taxon>
    </lineage>
</organism>
<dbReference type="PANTHER" id="PTHR23150:SF19">
    <property type="entry name" value="FORMYLGLYCINE-GENERATING ENZYME"/>
    <property type="match status" value="1"/>
</dbReference>
<reference evidence="6 7" key="1">
    <citation type="submission" date="2017-06" db="EMBL/GenBank/DDBJ databases">
        <title>Genome sequencing of cyanobaciteial culture collection at National Institute for Environmental Studies (NIES).</title>
        <authorList>
            <person name="Hirose Y."/>
            <person name="Shimura Y."/>
            <person name="Fujisawa T."/>
            <person name="Nakamura Y."/>
            <person name="Kawachi M."/>
        </authorList>
    </citation>
    <scope>NUCLEOTIDE SEQUENCE [LARGE SCALE GENOMIC DNA]</scope>
    <source>
        <strain evidence="6 7">NIES-267</strain>
    </source>
</reference>
<dbReference type="AlphaFoldDB" id="A0A1Z4LJD8"/>
<dbReference type="Proteomes" id="UP000218418">
    <property type="component" value="Chromosome"/>
</dbReference>
<protein>
    <recommendedName>
        <fullName evidence="5">Sulfatase-modifying factor enzyme-like domain-containing protein</fullName>
    </recommendedName>
</protein>
<evidence type="ECO:0000256" key="4">
    <source>
        <dbReference type="ARBA" id="ARBA00023239"/>
    </source>
</evidence>
<dbReference type="InterPro" id="IPR042095">
    <property type="entry name" value="SUMF_sf"/>
</dbReference>
<dbReference type="InterPro" id="IPR016187">
    <property type="entry name" value="CTDL_fold"/>
</dbReference>
<keyword evidence="7" id="KW-1185">Reference proteome</keyword>
<evidence type="ECO:0000256" key="2">
    <source>
        <dbReference type="ARBA" id="ARBA00022549"/>
    </source>
</evidence>
<dbReference type="Gene3D" id="3.90.1580.10">
    <property type="entry name" value="paralog of FGE (formylglycine-generating enzyme)"/>
    <property type="match status" value="1"/>
</dbReference>
<keyword evidence="4" id="KW-0456">Lyase</keyword>
<accession>A0A1Z4LJD8</accession>
<keyword evidence="3" id="KW-0605">Phycobilisome</keyword>
<evidence type="ECO:0000256" key="1">
    <source>
        <dbReference type="ARBA" id="ARBA00009299"/>
    </source>
</evidence>
<feature type="domain" description="Sulfatase-modifying factor enzyme-like" evidence="5">
    <location>
        <begin position="209"/>
        <end position="457"/>
    </location>
</feature>
<dbReference type="GO" id="GO:0120147">
    <property type="term" value="F:formylglycine-generating oxidase activity"/>
    <property type="evidence" value="ECO:0007669"/>
    <property type="project" value="TreeGrafter"/>
</dbReference>